<evidence type="ECO:0000256" key="1">
    <source>
        <dbReference type="SAM" id="MobiDB-lite"/>
    </source>
</evidence>
<evidence type="ECO:0000313" key="3">
    <source>
        <dbReference type="Proteomes" id="UP001278571"/>
    </source>
</evidence>
<sequence>MLALGLAAYAPVQAQTWVQTATPLGATVEGLLAAGRSLSPALRAAALDTEAASAKAGGADALDDPTIADSYTY</sequence>
<keyword evidence="3" id="KW-1185">Reference proteome</keyword>
<dbReference type="Proteomes" id="UP001278571">
    <property type="component" value="Unassembled WGS sequence"/>
</dbReference>
<comment type="caution">
    <text evidence="2">The sequence shown here is derived from an EMBL/GenBank/DDBJ whole genome shotgun (WGS) entry which is preliminary data.</text>
</comment>
<reference evidence="2 3" key="1">
    <citation type="submission" date="2023-10" db="EMBL/GenBank/DDBJ databases">
        <authorList>
            <person name="Wang X.X."/>
        </authorList>
    </citation>
    <scope>NUCLEOTIDE SEQUENCE [LARGE SCALE GENOMIC DNA]</scope>
    <source>
        <strain evidence="2 3">NBRC 12816</strain>
    </source>
</reference>
<gene>
    <name evidence="2" type="ORF">R2363_10890</name>
</gene>
<proteinExistence type="predicted"/>
<dbReference type="EMBL" id="JAWJZF010000331">
    <property type="protein sequence ID" value="MDX2292679.1"/>
    <property type="molecule type" value="Genomic_DNA"/>
</dbReference>
<protein>
    <submittedName>
        <fullName evidence="2">Uncharacterized protein</fullName>
    </submittedName>
</protein>
<organism evidence="2 3">
    <name type="scientific">Streptomyces roseolus</name>
    <dbReference type="NCBI Taxonomy" id="67358"/>
    <lineage>
        <taxon>Bacteria</taxon>
        <taxon>Bacillati</taxon>
        <taxon>Actinomycetota</taxon>
        <taxon>Actinomycetes</taxon>
        <taxon>Kitasatosporales</taxon>
        <taxon>Streptomycetaceae</taxon>
        <taxon>Streptomyces</taxon>
    </lineage>
</organism>
<name>A0ABU4K4J6_9ACTN</name>
<evidence type="ECO:0000313" key="2">
    <source>
        <dbReference type="EMBL" id="MDX2292679.1"/>
    </source>
</evidence>
<accession>A0ABU4K4J6</accession>
<feature type="non-terminal residue" evidence="2">
    <location>
        <position position="73"/>
    </location>
</feature>
<feature type="region of interest" description="Disordered" evidence="1">
    <location>
        <begin position="52"/>
        <end position="73"/>
    </location>
</feature>